<evidence type="ECO:0000313" key="2">
    <source>
        <dbReference type="WBParaSite" id="nRc.2.0.1.t08204-RA"/>
    </source>
</evidence>
<dbReference type="Proteomes" id="UP000887565">
    <property type="component" value="Unplaced"/>
</dbReference>
<dbReference type="WBParaSite" id="nRc.2.0.1.t08204-RA">
    <property type="protein sequence ID" value="nRc.2.0.1.t08204-RA"/>
    <property type="gene ID" value="nRc.2.0.1.g08204"/>
</dbReference>
<protein>
    <submittedName>
        <fullName evidence="2">Uncharacterized protein</fullName>
    </submittedName>
</protein>
<organism evidence="1 2">
    <name type="scientific">Romanomermis culicivorax</name>
    <name type="common">Nematode worm</name>
    <dbReference type="NCBI Taxonomy" id="13658"/>
    <lineage>
        <taxon>Eukaryota</taxon>
        <taxon>Metazoa</taxon>
        <taxon>Ecdysozoa</taxon>
        <taxon>Nematoda</taxon>
        <taxon>Enoplea</taxon>
        <taxon>Dorylaimia</taxon>
        <taxon>Mermithida</taxon>
        <taxon>Mermithoidea</taxon>
        <taxon>Mermithidae</taxon>
        <taxon>Romanomermis</taxon>
    </lineage>
</organism>
<dbReference type="AlphaFoldDB" id="A0A915I457"/>
<sequence length="46" mass="5391">MNFRITQCALKSQTVGQERIFLVVLLDVRSRSILKERDSSKILRNQ</sequence>
<accession>A0A915I457</accession>
<reference evidence="2" key="1">
    <citation type="submission" date="2022-11" db="UniProtKB">
        <authorList>
            <consortium name="WormBaseParasite"/>
        </authorList>
    </citation>
    <scope>IDENTIFICATION</scope>
</reference>
<name>A0A915I457_ROMCU</name>
<evidence type="ECO:0000313" key="1">
    <source>
        <dbReference type="Proteomes" id="UP000887565"/>
    </source>
</evidence>
<proteinExistence type="predicted"/>
<keyword evidence="1" id="KW-1185">Reference proteome</keyword>